<proteinExistence type="predicted"/>
<name>A0A6B3BYV9_9ACTN</name>
<dbReference type="Gene3D" id="2.60.40.230">
    <property type="entry name" value="Neocarzinostatin-like"/>
    <property type="match status" value="1"/>
</dbReference>
<protein>
    <recommendedName>
        <fullName evidence="5">Neocarzinostatin family protein</fullName>
    </recommendedName>
</protein>
<gene>
    <name evidence="4" type="ORF">G3I71_27955</name>
</gene>
<organism evidence="4">
    <name type="scientific">Streptomyces sp. SID12501</name>
    <dbReference type="NCBI Taxonomy" id="2706042"/>
    <lineage>
        <taxon>Bacteria</taxon>
        <taxon>Bacillati</taxon>
        <taxon>Actinomycetota</taxon>
        <taxon>Actinomycetes</taxon>
        <taxon>Kitasatosporales</taxon>
        <taxon>Streptomycetaceae</taxon>
        <taxon>Streptomyces</taxon>
    </lineage>
</organism>
<accession>A0A6B3BYV9</accession>
<dbReference type="AlphaFoldDB" id="A0A6B3BYV9"/>
<feature type="transmembrane region" description="Helical" evidence="2">
    <location>
        <begin position="256"/>
        <end position="277"/>
    </location>
</feature>
<keyword evidence="3" id="KW-0732">Signal</keyword>
<sequence length="373" mass="38123">MRRIPALVAVLAIALLMVPVTTAAAAGGPTVKVSKLQAGTGDSIVVTGAGWQPRTLLMMLICGRSTPGRGVLGGTNSCANADARAVTTDTLGGFSKSLPVVEPPVPCPCVVHVATVTGGSQAAADAVFQVAGHPVEPLPAQTGTGRLSVLTDPRLDGSSGVLTWFGAPPTRTLVVTVGNLGTAAVKDPVFQVGTSHGVFAPQWDEQQWRGTIKPGGKARVALPVGLVSGAHGDYTVSLRYDGKMLAEQPWGVGRPWGVTLFWVLAGVVVPAALFRIGMAVVDRVRPRGPGGAGGRPSPRHGRALRMPELTLRMPRVGAREDGEQPRPATASTTLPWFTPDAAPGASAGESADTGIDAGAGTPTTNTTKTKGNT</sequence>
<keyword evidence="2" id="KW-0812">Transmembrane</keyword>
<feature type="chain" id="PRO_5025590188" description="Neocarzinostatin family protein" evidence="3">
    <location>
        <begin position="26"/>
        <end position="373"/>
    </location>
</feature>
<dbReference type="PROSITE" id="PS00430">
    <property type="entry name" value="TONB_DEPENDENT_REC_1"/>
    <property type="match status" value="1"/>
</dbReference>
<dbReference type="RefSeq" id="WP_164318607.1">
    <property type="nucleotide sequence ID" value="NZ_JAAGLU010000025.1"/>
</dbReference>
<keyword evidence="2" id="KW-1133">Transmembrane helix</keyword>
<comment type="caution">
    <text evidence="4">The sequence shown here is derived from an EMBL/GenBank/DDBJ whole genome shotgun (WGS) entry which is preliminary data.</text>
</comment>
<evidence type="ECO:0000256" key="2">
    <source>
        <dbReference type="SAM" id="Phobius"/>
    </source>
</evidence>
<evidence type="ECO:0000313" key="4">
    <source>
        <dbReference type="EMBL" id="NEC89565.1"/>
    </source>
</evidence>
<evidence type="ECO:0000256" key="3">
    <source>
        <dbReference type="SAM" id="SignalP"/>
    </source>
</evidence>
<keyword evidence="2" id="KW-0472">Membrane</keyword>
<dbReference type="InterPro" id="IPR010916">
    <property type="entry name" value="TonB_box_CS"/>
</dbReference>
<evidence type="ECO:0000256" key="1">
    <source>
        <dbReference type="SAM" id="MobiDB-lite"/>
    </source>
</evidence>
<reference evidence="4" key="1">
    <citation type="submission" date="2020-01" db="EMBL/GenBank/DDBJ databases">
        <title>Insect and environment-associated Actinomycetes.</title>
        <authorList>
            <person name="Currrie C."/>
            <person name="Chevrette M."/>
            <person name="Carlson C."/>
            <person name="Stubbendieck R."/>
            <person name="Wendt-Pienkowski E."/>
        </authorList>
    </citation>
    <scope>NUCLEOTIDE SEQUENCE</scope>
    <source>
        <strain evidence="4">SID12501</strain>
    </source>
</reference>
<feature type="compositionally biased region" description="Low complexity" evidence="1">
    <location>
        <begin position="360"/>
        <end position="373"/>
    </location>
</feature>
<dbReference type="EMBL" id="JAAGLU010000025">
    <property type="protein sequence ID" value="NEC89565.1"/>
    <property type="molecule type" value="Genomic_DNA"/>
</dbReference>
<feature type="region of interest" description="Disordered" evidence="1">
    <location>
        <begin position="317"/>
        <end position="373"/>
    </location>
</feature>
<feature type="signal peptide" evidence="3">
    <location>
        <begin position="1"/>
        <end position="25"/>
    </location>
</feature>
<evidence type="ECO:0008006" key="5">
    <source>
        <dbReference type="Google" id="ProtNLM"/>
    </source>
</evidence>
<feature type="region of interest" description="Disordered" evidence="1">
    <location>
        <begin position="284"/>
        <end position="305"/>
    </location>
</feature>